<reference evidence="2" key="1">
    <citation type="submission" date="2020-10" db="EMBL/GenBank/DDBJ databases">
        <title>High-Quality Genome Resource of Clonostachys rosea strain S41 by Oxford Nanopore Long-Read Sequencing.</title>
        <authorList>
            <person name="Wang H."/>
        </authorList>
    </citation>
    <scope>NUCLEOTIDE SEQUENCE</scope>
    <source>
        <strain evidence="2">S41</strain>
    </source>
</reference>
<evidence type="ECO:0000313" key="2">
    <source>
        <dbReference type="EMBL" id="KAF9758519.1"/>
    </source>
</evidence>
<accession>A0A8H7NLV4</accession>
<feature type="region of interest" description="Disordered" evidence="1">
    <location>
        <begin position="1"/>
        <end position="38"/>
    </location>
</feature>
<organism evidence="2 3">
    <name type="scientific">Bionectria ochroleuca</name>
    <name type="common">Gliocladium roseum</name>
    <dbReference type="NCBI Taxonomy" id="29856"/>
    <lineage>
        <taxon>Eukaryota</taxon>
        <taxon>Fungi</taxon>
        <taxon>Dikarya</taxon>
        <taxon>Ascomycota</taxon>
        <taxon>Pezizomycotina</taxon>
        <taxon>Sordariomycetes</taxon>
        <taxon>Hypocreomycetidae</taxon>
        <taxon>Hypocreales</taxon>
        <taxon>Bionectriaceae</taxon>
        <taxon>Clonostachys</taxon>
    </lineage>
</organism>
<feature type="compositionally biased region" description="Basic and acidic residues" evidence="1">
    <location>
        <begin position="1"/>
        <end position="25"/>
    </location>
</feature>
<sequence>MRIHTPEGFRIFEEEKRRKREAHDFSDDEADESPESEAETLTINLAARDLEPVPGAVPPKQQ</sequence>
<evidence type="ECO:0000313" key="3">
    <source>
        <dbReference type="Proteomes" id="UP000616885"/>
    </source>
</evidence>
<gene>
    <name evidence="2" type="ORF">IM811_000213</name>
</gene>
<dbReference type="Proteomes" id="UP000616885">
    <property type="component" value="Unassembled WGS sequence"/>
</dbReference>
<evidence type="ECO:0000256" key="1">
    <source>
        <dbReference type="SAM" id="MobiDB-lite"/>
    </source>
</evidence>
<dbReference type="AlphaFoldDB" id="A0A8H7NLV4"/>
<protein>
    <submittedName>
        <fullName evidence="2">Uncharacterized protein</fullName>
    </submittedName>
</protein>
<dbReference type="EMBL" id="JADCTT010000001">
    <property type="protein sequence ID" value="KAF9758519.1"/>
    <property type="molecule type" value="Genomic_DNA"/>
</dbReference>
<comment type="caution">
    <text evidence="2">The sequence shown here is derived from an EMBL/GenBank/DDBJ whole genome shotgun (WGS) entry which is preliminary data.</text>
</comment>
<proteinExistence type="predicted"/>
<name>A0A8H7NLV4_BIOOC</name>
<feature type="compositionally biased region" description="Acidic residues" evidence="1">
    <location>
        <begin position="26"/>
        <end position="38"/>
    </location>
</feature>